<evidence type="ECO:0000259" key="1">
    <source>
        <dbReference type="Pfam" id="PF00043"/>
    </source>
</evidence>
<dbReference type="Pfam" id="PF00043">
    <property type="entry name" value="GST_C"/>
    <property type="match status" value="1"/>
</dbReference>
<dbReference type="InterPro" id="IPR004046">
    <property type="entry name" value="GST_C"/>
</dbReference>
<feature type="domain" description="Glutathione S-transferase C-terminal" evidence="1">
    <location>
        <begin position="4"/>
        <end position="61"/>
    </location>
</feature>
<proteinExistence type="predicted"/>
<feature type="non-terminal residue" evidence="2">
    <location>
        <position position="1"/>
    </location>
</feature>
<organism evidence="2">
    <name type="scientific">Symploca sp. SIO1C4</name>
    <dbReference type="NCBI Taxonomy" id="2607765"/>
    <lineage>
        <taxon>Bacteria</taxon>
        <taxon>Bacillati</taxon>
        <taxon>Cyanobacteriota</taxon>
        <taxon>Cyanophyceae</taxon>
        <taxon>Coleofasciculales</taxon>
        <taxon>Coleofasciculaceae</taxon>
        <taxon>Symploca</taxon>
    </lineage>
</organism>
<dbReference type="AlphaFoldDB" id="A0A6B3NN84"/>
<dbReference type="SUPFAM" id="SSF47616">
    <property type="entry name" value="GST C-terminal domain-like"/>
    <property type="match status" value="1"/>
</dbReference>
<comment type="caution">
    <text evidence="2">The sequence shown here is derived from an EMBL/GenBank/DDBJ whole genome shotgun (WGS) entry which is preliminary data.</text>
</comment>
<sequence>WFAKACSPLNQVLRDNNYLVENRFSAADVVTGGVLLWALKLGMLEEDNPVKAYIAKLMERPAFLLADDDLYA</sequence>
<name>A0A6B3NN84_9CYAN</name>
<evidence type="ECO:0000313" key="2">
    <source>
        <dbReference type="EMBL" id="NER30668.1"/>
    </source>
</evidence>
<gene>
    <name evidence="2" type="ORF">F6J89_24390</name>
</gene>
<dbReference type="Gene3D" id="1.20.1050.10">
    <property type="match status" value="1"/>
</dbReference>
<dbReference type="InterPro" id="IPR036282">
    <property type="entry name" value="Glutathione-S-Trfase_C_sf"/>
</dbReference>
<dbReference type="EMBL" id="JAAHFQ010000615">
    <property type="protein sequence ID" value="NER30668.1"/>
    <property type="molecule type" value="Genomic_DNA"/>
</dbReference>
<protein>
    <submittedName>
        <fullName evidence="2">Glutathione S-transferase family protein</fullName>
    </submittedName>
</protein>
<accession>A0A6B3NN84</accession>
<reference evidence="2" key="1">
    <citation type="submission" date="2019-11" db="EMBL/GenBank/DDBJ databases">
        <title>Genomic insights into an expanded diversity of filamentous marine cyanobacteria reveals the extraordinary biosynthetic potential of Moorea and Okeania.</title>
        <authorList>
            <person name="Ferreira Leao T."/>
            <person name="Wang M."/>
            <person name="Moss N."/>
            <person name="Da Silva R."/>
            <person name="Sanders J."/>
            <person name="Nurk S."/>
            <person name="Gurevich A."/>
            <person name="Humphrey G."/>
            <person name="Reher R."/>
            <person name="Zhu Q."/>
            <person name="Belda-Ferre P."/>
            <person name="Glukhov E."/>
            <person name="Rex R."/>
            <person name="Dorrestein P.C."/>
            <person name="Knight R."/>
            <person name="Pevzner P."/>
            <person name="Gerwick W.H."/>
            <person name="Gerwick L."/>
        </authorList>
    </citation>
    <scope>NUCLEOTIDE SEQUENCE</scope>
    <source>
        <strain evidence="2">SIO1C4</strain>
    </source>
</reference>
<dbReference type="GO" id="GO:0016740">
    <property type="term" value="F:transferase activity"/>
    <property type="evidence" value="ECO:0007669"/>
    <property type="project" value="UniProtKB-KW"/>
</dbReference>
<keyword evidence="2" id="KW-0808">Transferase</keyword>